<feature type="binding site" description="distal binding residue" evidence="5">
    <location>
        <position position="94"/>
    </location>
    <ligand>
        <name>heme</name>
        <dbReference type="ChEBI" id="CHEBI:30413"/>
    </ligand>
    <ligandPart>
        <name>Fe</name>
        <dbReference type="ChEBI" id="CHEBI:18248"/>
    </ligandPart>
</feature>
<gene>
    <name evidence="7" type="ORF">TPL01_06170</name>
</gene>
<dbReference type="CDD" id="cd00454">
    <property type="entry name" value="TrHb1_N"/>
    <property type="match status" value="1"/>
</dbReference>
<evidence type="ECO:0000313" key="7">
    <source>
        <dbReference type="EMBL" id="GEP29479.1"/>
    </source>
</evidence>
<keyword evidence="3 5" id="KW-0479">Metal-binding</keyword>
<keyword evidence="6" id="KW-0732">Signal</keyword>
<dbReference type="InterPro" id="IPR009050">
    <property type="entry name" value="Globin-like_sf"/>
</dbReference>
<dbReference type="Gene3D" id="1.10.490.10">
    <property type="entry name" value="Globins"/>
    <property type="match status" value="1"/>
</dbReference>
<reference evidence="7 8" key="1">
    <citation type="submission" date="2019-07" db="EMBL/GenBank/DDBJ databases">
        <title>Whole genome shotgun sequence of Thiobacillus plumbophilus NBRC 107929.</title>
        <authorList>
            <person name="Hosoyama A."/>
            <person name="Uohara A."/>
            <person name="Ohji S."/>
            <person name="Ichikawa N."/>
        </authorList>
    </citation>
    <scope>NUCLEOTIDE SEQUENCE [LARGE SCALE GENOMIC DNA]</scope>
    <source>
        <strain evidence="7 8">NBRC 107929</strain>
    </source>
</reference>
<dbReference type="RefSeq" id="WP_147070664.1">
    <property type="nucleotide sequence ID" value="NZ_AP021884.1"/>
</dbReference>
<feature type="chain" id="PRO_5021817683" evidence="6">
    <location>
        <begin position="23"/>
        <end position="142"/>
    </location>
</feature>
<dbReference type="AlphaFoldDB" id="A0A512L4S9"/>
<evidence type="ECO:0000256" key="2">
    <source>
        <dbReference type="ARBA" id="ARBA00022617"/>
    </source>
</evidence>
<dbReference type="Pfam" id="PF01152">
    <property type="entry name" value="Bac_globin"/>
    <property type="match status" value="1"/>
</dbReference>
<dbReference type="InterPro" id="IPR012292">
    <property type="entry name" value="Globin/Proto"/>
</dbReference>
<accession>A0A512L4S9</accession>
<keyword evidence="8" id="KW-1185">Reference proteome</keyword>
<dbReference type="EMBL" id="BKAD01000005">
    <property type="protein sequence ID" value="GEP29479.1"/>
    <property type="molecule type" value="Genomic_DNA"/>
</dbReference>
<keyword evidence="2 5" id="KW-0349">Heme</keyword>
<organism evidence="7 8">
    <name type="scientific">Sulfuriferula plumbiphila</name>
    <dbReference type="NCBI Taxonomy" id="171865"/>
    <lineage>
        <taxon>Bacteria</taxon>
        <taxon>Pseudomonadati</taxon>
        <taxon>Pseudomonadota</taxon>
        <taxon>Betaproteobacteria</taxon>
        <taxon>Nitrosomonadales</taxon>
        <taxon>Sulfuricellaceae</taxon>
        <taxon>Sulfuriferula</taxon>
    </lineage>
</organism>
<name>A0A512L4S9_9PROT</name>
<dbReference type="GO" id="GO:0019825">
    <property type="term" value="F:oxygen binding"/>
    <property type="evidence" value="ECO:0007669"/>
    <property type="project" value="InterPro"/>
</dbReference>
<evidence type="ECO:0000256" key="5">
    <source>
        <dbReference type="PIRSR" id="PIRSR601486-1"/>
    </source>
</evidence>
<protein>
    <submittedName>
        <fullName evidence="7">Group 1 truncated hemoglobin</fullName>
    </submittedName>
</protein>
<dbReference type="OrthoDB" id="9795814at2"/>
<proteinExistence type="predicted"/>
<evidence type="ECO:0000256" key="6">
    <source>
        <dbReference type="SAM" id="SignalP"/>
    </source>
</evidence>
<dbReference type="SUPFAM" id="SSF46458">
    <property type="entry name" value="Globin-like"/>
    <property type="match status" value="1"/>
</dbReference>
<comment type="caution">
    <text evidence="7">The sequence shown here is derived from an EMBL/GenBank/DDBJ whole genome shotgun (WGS) entry which is preliminary data.</text>
</comment>
<dbReference type="GO" id="GO:0020037">
    <property type="term" value="F:heme binding"/>
    <property type="evidence" value="ECO:0007669"/>
    <property type="project" value="InterPro"/>
</dbReference>
<dbReference type="InterPro" id="IPR001486">
    <property type="entry name" value="Hemoglobin_trunc"/>
</dbReference>
<feature type="signal peptide" evidence="6">
    <location>
        <begin position="1"/>
        <end position="22"/>
    </location>
</feature>
<dbReference type="Proteomes" id="UP000321337">
    <property type="component" value="Unassembled WGS sequence"/>
</dbReference>
<evidence type="ECO:0000313" key="8">
    <source>
        <dbReference type="Proteomes" id="UP000321337"/>
    </source>
</evidence>
<evidence type="ECO:0000256" key="1">
    <source>
        <dbReference type="ARBA" id="ARBA00022448"/>
    </source>
</evidence>
<keyword evidence="4 5" id="KW-0408">Iron</keyword>
<sequence>MKPTRILLTGLLAALSINLAVAADSPILYDQLGGKPGVTKIIDDLLTHVLADKRINPIFANANIPHLKMMLVEQVCAKTGGPCTYTGESMAEAHKGMNINSAQFNALVEDLQMSFADNNVPIGAGNKLLAILAPMKKDVDHK</sequence>
<evidence type="ECO:0000256" key="3">
    <source>
        <dbReference type="ARBA" id="ARBA00022723"/>
    </source>
</evidence>
<evidence type="ECO:0000256" key="4">
    <source>
        <dbReference type="ARBA" id="ARBA00023004"/>
    </source>
</evidence>
<dbReference type="GO" id="GO:0046872">
    <property type="term" value="F:metal ion binding"/>
    <property type="evidence" value="ECO:0007669"/>
    <property type="project" value="UniProtKB-KW"/>
</dbReference>
<keyword evidence="1" id="KW-0813">Transport</keyword>